<sequence>MTPTGPAFRGGSGPPLVLLHGLFMSWHAWQPVLAGLQAHHEVLAPTLAGHRGGPAWPAGRIGIGPLVEAVEERMDAAGWERAHVVGNSLGGWLALELARRGRASSVVAFSPAGTWTGRPSYHLLLAKLRLIAGISRLPGAARLSPLLADARACTALPPLVRWMEQHGPLAPFDVGGVPARIAWPLHDRTIPWRHHGVVFRTLVPGAELVRLRGVGHVPMTDDPSLVARTILEVTSP</sequence>
<dbReference type="RefSeq" id="WP_218864679.1">
    <property type="nucleotide sequence ID" value="NZ_JACBZM010000001.1"/>
</dbReference>
<feature type="domain" description="AB hydrolase-1" evidence="1">
    <location>
        <begin position="16"/>
        <end position="228"/>
    </location>
</feature>
<organism evidence="2 3">
    <name type="scientific">Nocardioides aromaticivorans</name>
    <dbReference type="NCBI Taxonomy" id="200618"/>
    <lineage>
        <taxon>Bacteria</taxon>
        <taxon>Bacillati</taxon>
        <taxon>Actinomycetota</taxon>
        <taxon>Actinomycetes</taxon>
        <taxon>Propionibacteriales</taxon>
        <taxon>Nocardioidaceae</taxon>
        <taxon>Nocardioides</taxon>
    </lineage>
</organism>
<dbReference type="AlphaFoldDB" id="A0A7Y9ZHX6"/>
<dbReference type="InterPro" id="IPR000073">
    <property type="entry name" value="AB_hydrolase_1"/>
</dbReference>
<protein>
    <submittedName>
        <fullName evidence="2">Pimeloyl-ACP methyl ester carboxylesterase</fullName>
    </submittedName>
</protein>
<dbReference type="Pfam" id="PF12697">
    <property type="entry name" value="Abhydrolase_6"/>
    <property type="match status" value="1"/>
</dbReference>
<dbReference type="InterPro" id="IPR029058">
    <property type="entry name" value="AB_hydrolase_fold"/>
</dbReference>
<accession>A0A7Y9ZHX6</accession>
<dbReference type="SUPFAM" id="SSF53474">
    <property type="entry name" value="alpha/beta-Hydrolases"/>
    <property type="match status" value="1"/>
</dbReference>
<name>A0A7Y9ZHX6_9ACTN</name>
<proteinExistence type="predicted"/>
<reference evidence="2 3" key="1">
    <citation type="submission" date="2020-07" db="EMBL/GenBank/DDBJ databases">
        <title>Sequencing the genomes of 1000 actinobacteria strains.</title>
        <authorList>
            <person name="Klenk H.-P."/>
        </authorList>
    </citation>
    <scope>NUCLEOTIDE SEQUENCE [LARGE SCALE GENOMIC DNA]</scope>
    <source>
        <strain evidence="2 3">DSM 15131</strain>
    </source>
</reference>
<dbReference type="GO" id="GO:0003824">
    <property type="term" value="F:catalytic activity"/>
    <property type="evidence" value="ECO:0007669"/>
    <property type="project" value="UniProtKB-ARBA"/>
</dbReference>
<dbReference type="PANTHER" id="PTHR43798">
    <property type="entry name" value="MONOACYLGLYCEROL LIPASE"/>
    <property type="match status" value="1"/>
</dbReference>
<dbReference type="EMBL" id="JACBZM010000001">
    <property type="protein sequence ID" value="NYI45185.1"/>
    <property type="molecule type" value="Genomic_DNA"/>
</dbReference>
<comment type="caution">
    <text evidence="2">The sequence shown here is derived from an EMBL/GenBank/DDBJ whole genome shotgun (WGS) entry which is preliminary data.</text>
</comment>
<evidence type="ECO:0000313" key="3">
    <source>
        <dbReference type="Proteomes" id="UP000562045"/>
    </source>
</evidence>
<evidence type="ECO:0000259" key="1">
    <source>
        <dbReference type="Pfam" id="PF12697"/>
    </source>
</evidence>
<dbReference type="Proteomes" id="UP000562045">
    <property type="component" value="Unassembled WGS sequence"/>
</dbReference>
<dbReference type="InterPro" id="IPR050266">
    <property type="entry name" value="AB_hydrolase_sf"/>
</dbReference>
<evidence type="ECO:0000313" key="2">
    <source>
        <dbReference type="EMBL" id="NYI45185.1"/>
    </source>
</evidence>
<gene>
    <name evidence="2" type="ORF">BJ993_002265</name>
</gene>
<dbReference type="Gene3D" id="3.40.50.1820">
    <property type="entry name" value="alpha/beta hydrolase"/>
    <property type="match status" value="1"/>
</dbReference>